<dbReference type="AlphaFoldDB" id="A0A0C3FL07"/>
<keyword evidence="2" id="KW-1185">Reference proteome</keyword>
<proteinExistence type="predicted"/>
<sequence length="57" mass="6525">MNGLRTTNPGLEHQNLSTEMGMVIVLPDKEYVPFPSTHKRQARPVAYLVLFQVETRL</sequence>
<reference evidence="2" key="2">
    <citation type="submission" date="2015-01" db="EMBL/GenBank/DDBJ databases">
        <title>Evolutionary Origins and Diversification of the Mycorrhizal Mutualists.</title>
        <authorList>
            <consortium name="DOE Joint Genome Institute"/>
            <consortium name="Mycorrhizal Genomics Consortium"/>
            <person name="Kohler A."/>
            <person name="Kuo A."/>
            <person name="Nagy L.G."/>
            <person name="Floudas D."/>
            <person name="Copeland A."/>
            <person name="Barry K.W."/>
            <person name="Cichocki N."/>
            <person name="Veneault-Fourrey C."/>
            <person name="LaButti K."/>
            <person name="Lindquist E.A."/>
            <person name="Lipzen A."/>
            <person name="Lundell T."/>
            <person name="Morin E."/>
            <person name="Murat C."/>
            <person name="Riley R."/>
            <person name="Ohm R."/>
            <person name="Sun H."/>
            <person name="Tunlid A."/>
            <person name="Henrissat B."/>
            <person name="Grigoriev I.V."/>
            <person name="Hibbett D.S."/>
            <person name="Martin F."/>
        </authorList>
    </citation>
    <scope>NUCLEOTIDE SEQUENCE [LARGE SCALE GENOMIC DNA]</scope>
    <source>
        <strain evidence="2">F 1598</strain>
    </source>
</reference>
<protein>
    <submittedName>
        <fullName evidence="1">Uncharacterized protein</fullName>
    </submittedName>
</protein>
<dbReference type="InParanoid" id="A0A0C3FL07"/>
<accession>A0A0C3FL07</accession>
<evidence type="ECO:0000313" key="2">
    <source>
        <dbReference type="Proteomes" id="UP000054166"/>
    </source>
</evidence>
<evidence type="ECO:0000313" key="1">
    <source>
        <dbReference type="EMBL" id="KIM80201.1"/>
    </source>
</evidence>
<dbReference type="EMBL" id="KN833005">
    <property type="protein sequence ID" value="KIM80201.1"/>
    <property type="molecule type" value="Genomic_DNA"/>
</dbReference>
<dbReference type="Proteomes" id="UP000054166">
    <property type="component" value="Unassembled WGS sequence"/>
</dbReference>
<name>A0A0C3FL07_PILCF</name>
<dbReference type="HOGENOM" id="CLU_2997260_0_0_1"/>
<reference evidence="1 2" key="1">
    <citation type="submission" date="2014-04" db="EMBL/GenBank/DDBJ databases">
        <authorList>
            <consortium name="DOE Joint Genome Institute"/>
            <person name="Kuo A."/>
            <person name="Tarkka M."/>
            <person name="Buscot F."/>
            <person name="Kohler A."/>
            <person name="Nagy L.G."/>
            <person name="Floudas D."/>
            <person name="Copeland A."/>
            <person name="Barry K.W."/>
            <person name="Cichocki N."/>
            <person name="Veneault-Fourrey C."/>
            <person name="LaButti K."/>
            <person name="Lindquist E.A."/>
            <person name="Lipzen A."/>
            <person name="Lundell T."/>
            <person name="Morin E."/>
            <person name="Murat C."/>
            <person name="Sun H."/>
            <person name="Tunlid A."/>
            <person name="Henrissat B."/>
            <person name="Grigoriev I.V."/>
            <person name="Hibbett D.S."/>
            <person name="Martin F."/>
            <person name="Nordberg H.P."/>
            <person name="Cantor M.N."/>
            <person name="Hua S.X."/>
        </authorList>
    </citation>
    <scope>NUCLEOTIDE SEQUENCE [LARGE SCALE GENOMIC DNA]</scope>
    <source>
        <strain evidence="1 2">F 1598</strain>
    </source>
</reference>
<gene>
    <name evidence="1" type="ORF">PILCRDRAFT_822720</name>
</gene>
<organism evidence="1 2">
    <name type="scientific">Piloderma croceum (strain F 1598)</name>
    <dbReference type="NCBI Taxonomy" id="765440"/>
    <lineage>
        <taxon>Eukaryota</taxon>
        <taxon>Fungi</taxon>
        <taxon>Dikarya</taxon>
        <taxon>Basidiomycota</taxon>
        <taxon>Agaricomycotina</taxon>
        <taxon>Agaricomycetes</taxon>
        <taxon>Agaricomycetidae</taxon>
        <taxon>Atheliales</taxon>
        <taxon>Atheliaceae</taxon>
        <taxon>Piloderma</taxon>
    </lineage>
</organism>